<dbReference type="InterPro" id="IPR020606">
    <property type="entry name" value="Ribosomal_uS7_CS"/>
</dbReference>
<keyword evidence="6 7" id="KW-0687">Ribonucleoprotein</keyword>
<dbReference type="AlphaFoldDB" id="A0AAE3YHQ6"/>
<evidence type="ECO:0000259" key="9">
    <source>
        <dbReference type="Pfam" id="PF00177"/>
    </source>
</evidence>
<dbReference type="InterPro" id="IPR036823">
    <property type="entry name" value="Ribosomal_uS7_dom_sf"/>
</dbReference>
<evidence type="ECO:0000256" key="8">
    <source>
        <dbReference type="RuleBase" id="RU003619"/>
    </source>
</evidence>
<dbReference type="EMBL" id="JAVDUI010000001">
    <property type="protein sequence ID" value="MDR6892512.1"/>
    <property type="molecule type" value="Genomic_DNA"/>
</dbReference>
<dbReference type="Gene3D" id="1.10.455.10">
    <property type="entry name" value="Ribosomal protein S7 domain"/>
    <property type="match status" value="1"/>
</dbReference>
<dbReference type="Pfam" id="PF00177">
    <property type="entry name" value="Ribosomal_S7"/>
    <property type="match status" value="1"/>
</dbReference>
<evidence type="ECO:0000256" key="6">
    <source>
        <dbReference type="ARBA" id="ARBA00023274"/>
    </source>
</evidence>
<accession>A0AAE3YHQ6</accession>
<dbReference type="InterPro" id="IPR023798">
    <property type="entry name" value="Ribosomal_uS7_dom"/>
</dbReference>
<evidence type="ECO:0000256" key="2">
    <source>
        <dbReference type="ARBA" id="ARBA00022555"/>
    </source>
</evidence>
<evidence type="ECO:0000256" key="3">
    <source>
        <dbReference type="ARBA" id="ARBA00022730"/>
    </source>
</evidence>
<dbReference type="PANTHER" id="PTHR11205">
    <property type="entry name" value="RIBOSOMAL PROTEIN S7"/>
    <property type="match status" value="1"/>
</dbReference>
<dbReference type="GO" id="GO:0019843">
    <property type="term" value="F:rRNA binding"/>
    <property type="evidence" value="ECO:0007669"/>
    <property type="project" value="UniProtKB-UniRule"/>
</dbReference>
<name>A0AAE3YHQ6_9MICC</name>
<dbReference type="GO" id="GO:0003735">
    <property type="term" value="F:structural constituent of ribosome"/>
    <property type="evidence" value="ECO:0007669"/>
    <property type="project" value="InterPro"/>
</dbReference>
<keyword evidence="11" id="KW-1185">Reference proteome</keyword>
<keyword evidence="3 7" id="KW-0699">rRNA-binding</keyword>
<evidence type="ECO:0000313" key="11">
    <source>
        <dbReference type="Proteomes" id="UP001247307"/>
    </source>
</evidence>
<comment type="caution">
    <text evidence="10">The sequence shown here is derived from an EMBL/GenBank/DDBJ whole genome shotgun (WGS) entry which is preliminary data.</text>
</comment>
<dbReference type="HAMAP" id="MF_00480_B">
    <property type="entry name" value="Ribosomal_uS7_B"/>
    <property type="match status" value="1"/>
</dbReference>
<reference evidence="10" key="1">
    <citation type="submission" date="2023-07" db="EMBL/GenBank/DDBJ databases">
        <title>Sequencing the genomes of 1000 actinobacteria strains.</title>
        <authorList>
            <person name="Klenk H.-P."/>
        </authorList>
    </citation>
    <scope>NUCLEOTIDE SEQUENCE</scope>
    <source>
        <strain evidence="10">DSM 13988</strain>
    </source>
</reference>
<keyword evidence="2 7" id="KW-0820">tRNA-binding</keyword>
<dbReference type="GO" id="GO:0000049">
    <property type="term" value="F:tRNA binding"/>
    <property type="evidence" value="ECO:0007669"/>
    <property type="project" value="UniProtKB-UniRule"/>
</dbReference>
<evidence type="ECO:0000256" key="7">
    <source>
        <dbReference type="HAMAP-Rule" id="MF_00480"/>
    </source>
</evidence>
<evidence type="ECO:0000256" key="5">
    <source>
        <dbReference type="ARBA" id="ARBA00022980"/>
    </source>
</evidence>
<comment type="subunit">
    <text evidence="7">Part of the 30S ribosomal subunit. Contacts proteins S9 and S11.</text>
</comment>
<dbReference type="GO" id="GO:0006412">
    <property type="term" value="P:translation"/>
    <property type="evidence" value="ECO:0007669"/>
    <property type="project" value="UniProtKB-UniRule"/>
</dbReference>
<dbReference type="SUPFAM" id="SSF47973">
    <property type="entry name" value="Ribosomal protein S7"/>
    <property type="match status" value="1"/>
</dbReference>
<dbReference type="PROSITE" id="PS00052">
    <property type="entry name" value="RIBOSOMAL_S7"/>
    <property type="match status" value="1"/>
</dbReference>
<keyword evidence="4 7" id="KW-0694">RNA-binding</keyword>
<gene>
    <name evidence="7" type="primary">rpsG</name>
    <name evidence="10" type="ORF">J2S35_001452</name>
</gene>
<protein>
    <recommendedName>
        <fullName evidence="7">Small ribosomal subunit protein uS7</fullName>
    </recommendedName>
</protein>
<dbReference type="InterPro" id="IPR005717">
    <property type="entry name" value="Ribosomal_uS7_bac/org-type"/>
</dbReference>
<evidence type="ECO:0000256" key="4">
    <source>
        <dbReference type="ARBA" id="ARBA00022884"/>
    </source>
</evidence>
<proteinExistence type="inferred from homology"/>
<keyword evidence="5 7" id="KW-0689">Ribosomal protein</keyword>
<evidence type="ECO:0000256" key="1">
    <source>
        <dbReference type="ARBA" id="ARBA00007151"/>
    </source>
</evidence>
<dbReference type="RefSeq" id="WP_309851631.1">
    <property type="nucleotide sequence ID" value="NZ_BAAAIU010000020.1"/>
</dbReference>
<dbReference type="PIRSF" id="PIRSF002122">
    <property type="entry name" value="RPS7p_RPS7a_RPS5e_RPS7o"/>
    <property type="match status" value="1"/>
</dbReference>
<dbReference type="FunFam" id="1.10.455.10:FF:000001">
    <property type="entry name" value="30S ribosomal protein S7"/>
    <property type="match status" value="1"/>
</dbReference>
<dbReference type="InterPro" id="IPR000235">
    <property type="entry name" value="Ribosomal_uS7"/>
</dbReference>
<dbReference type="GO" id="GO:0015935">
    <property type="term" value="C:small ribosomal subunit"/>
    <property type="evidence" value="ECO:0007669"/>
    <property type="project" value="InterPro"/>
</dbReference>
<dbReference type="CDD" id="cd14869">
    <property type="entry name" value="uS7_Bacteria"/>
    <property type="match status" value="1"/>
</dbReference>
<comment type="similarity">
    <text evidence="1 7 8">Belongs to the universal ribosomal protein uS7 family.</text>
</comment>
<dbReference type="Proteomes" id="UP001247307">
    <property type="component" value="Unassembled WGS sequence"/>
</dbReference>
<sequence length="156" mass="17152">MPRKGPAPKRPLVNDPVYGSPLVTQLINKVLVDGKKSTAERIVYGALEGVANKSGGDAVAILKKAMDNVRPTLEVRSRRVGGATYQVPVEVKPGRATALALRWLVGYSKARREKTMTERLMNELLDASNGLGAAVKRREDTHKMAESNKAFAHYRW</sequence>
<comment type="function">
    <text evidence="7">One of the primary rRNA binding proteins, it binds directly to 16S rRNA where it nucleates assembly of the head domain of the 30S subunit. Is located at the subunit interface close to the decoding center, probably blocks exit of the E-site tRNA.</text>
</comment>
<evidence type="ECO:0000313" key="10">
    <source>
        <dbReference type="EMBL" id="MDR6892512.1"/>
    </source>
</evidence>
<organism evidence="10 11">
    <name type="scientific">Falsarthrobacter nasiphocae</name>
    <dbReference type="NCBI Taxonomy" id="189863"/>
    <lineage>
        <taxon>Bacteria</taxon>
        <taxon>Bacillati</taxon>
        <taxon>Actinomycetota</taxon>
        <taxon>Actinomycetes</taxon>
        <taxon>Micrococcales</taxon>
        <taxon>Micrococcaceae</taxon>
        <taxon>Falsarthrobacter</taxon>
    </lineage>
</organism>
<dbReference type="NCBIfam" id="TIGR01029">
    <property type="entry name" value="rpsG_bact"/>
    <property type="match status" value="1"/>
</dbReference>
<feature type="domain" description="Small ribosomal subunit protein uS7" evidence="9">
    <location>
        <begin position="2"/>
        <end position="149"/>
    </location>
</feature>